<dbReference type="KEGG" id="cput:CONPUDRAFT_54612"/>
<keyword evidence="2" id="KW-1185">Reference proteome</keyword>
<evidence type="ECO:0000313" key="1">
    <source>
        <dbReference type="EMBL" id="EIW81977.1"/>
    </source>
</evidence>
<comment type="caution">
    <text evidence="1">The sequence shown here is derived from an EMBL/GenBank/DDBJ whole genome shotgun (WGS) entry which is preliminary data.</text>
</comment>
<proteinExistence type="predicted"/>
<sequence length="118" mass="13393">HMGKMVQLGYNAGQLNARVWGLAKSWLRIVSPELMATQDEDVLAAMNLFWCAASVVMPEELITEITKVLTEESMPFMATRSIPEYTSWTIEDETGLRYHFPGMSRCPPEGYITQDYQA</sequence>
<accession>A0A5M3MSH4</accession>
<feature type="non-terminal residue" evidence="1">
    <location>
        <position position="1"/>
    </location>
</feature>
<gene>
    <name evidence="1" type="ORF">CONPUDRAFT_54612</name>
</gene>
<protein>
    <submittedName>
        <fullName evidence="1">Uncharacterized protein</fullName>
    </submittedName>
</protein>
<dbReference type="GeneID" id="19207682"/>
<dbReference type="RefSeq" id="XP_007767407.1">
    <property type="nucleotide sequence ID" value="XM_007769217.1"/>
</dbReference>
<dbReference type="OrthoDB" id="2684108at2759"/>
<dbReference type="Proteomes" id="UP000053558">
    <property type="component" value="Unassembled WGS sequence"/>
</dbReference>
<reference evidence="2" key="1">
    <citation type="journal article" date="2012" name="Science">
        <title>The Paleozoic origin of enzymatic lignin decomposition reconstructed from 31 fungal genomes.</title>
        <authorList>
            <person name="Floudas D."/>
            <person name="Binder M."/>
            <person name="Riley R."/>
            <person name="Barry K."/>
            <person name="Blanchette R.A."/>
            <person name="Henrissat B."/>
            <person name="Martinez A.T."/>
            <person name="Otillar R."/>
            <person name="Spatafora J.W."/>
            <person name="Yadav J.S."/>
            <person name="Aerts A."/>
            <person name="Benoit I."/>
            <person name="Boyd A."/>
            <person name="Carlson A."/>
            <person name="Copeland A."/>
            <person name="Coutinho P.M."/>
            <person name="de Vries R.P."/>
            <person name="Ferreira P."/>
            <person name="Findley K."/>
            <person name="Foster B."/>
            <person name="Gaskell J."/>
            <person name="Glotzer D."/>
            <person name="Gorecki P."/>
            <person name="Heitman J."/>
            <person name="Hesse C."/>
            <person name="Hori C."/>
            <person name="Igarashi K."/>
            <person name="Jurgens J.A."/>
            <person name="Kallen N."/>
            <person name="Kersten P."/>
            <person name="Kohler A."/>
            <person name="Kuees U."/>
            <person name="Kumar T.K.A."/>
            <person name="Kuo A."/>
            <person name="LaButti K."/>
            <person name="Larrondo L.F."/>
            <person name="Lindquist E."/>
            <person name="Ling A."/>
            <person name="Lombard V."/>
            <person name="Lucas S."/>
            <person name="Lundell T."/>
            <person name="Martin R."/>
            <person name="McLaughlin D.J."/>
            <person name="Morgenstern I."/>
            <person name="Morin E."/>
            <person name="Murat C."/>
            <person name="Nagy L.G."/>
            <person name="Nolan M."/>
            <person name="Ohm R.A."/>
            <person name="Patyshakuliyeva A."/>
            <person name="Rokas A."/>
            <person name="Ruiz-Duenas F.J."/>
            <person name="Sabat G."/>
            <person name="Salamov A."/>
            <person name="Samejima M."/>
            <person name="Schmutz J."/>
            <person name="Slot J.C."/>
            <person name="St John F."/>
            <person name="Stenlid J."/>
            <person name="Sun H."/>
            <person name="Sun S."/>
            <person name="Syed K."/>
            <person name="Tsang A."/>
            <person name="Wiebenga A."/>
            <person name="Young D."/>
            <person name="Pisabarro A."/>
            <person name="Eastwood D.C."/>
            <person name="Martin F."/>
            <person name="Cullen D."/>
            <person name="Grigoriev I.V."/>
            <person name="Hibbett D.S."/>
        </authorList>
    </citation>
    <scope>NUCLEOTIDE SEQUENCE [LARGE SCALE GENOMIC DNA]</scope>
    <source>
        <strain evidence="2">RWD-64-598 SS2</strain>
    </source>
</reference>
<evidence type="ECO:0000313" key="2">
    <source>
        <dbReference type="Proteomes" id="UP000053558"/>
    </source>
</evidence>
<name>A0A5M3MSH4_CONPW</name>
<organism evidence="1 2">
    <name type="scientific">Coniophora puteana (strain RWD-64-598)</name>
    <name type="common">Brown rot fungus</name>
    <dbReference type="NCBI Taxonomy" id="741705"/>
    <lineage>
        <taxon>Eukaryota</taxon>
        <taxon>Fungi</taxon>
        <taxon>Dikarya</taxon>
        <taxon>Basidiomycota</taxon>
        <taxon>Agaricomycotina</taxon>
        <taxon>Agaricomycetes</taxon>
        <taxon>Agaricomycetidae</taxon>
        <taxon>Boletales</taxon>
        <taxon>Coniophorineae</taxon>
        <taxon>Coniophoraceae</taxon>
        <taxon>Coniophora</taxon>
    </lineage>
</organism>
<dbReference type="OMA" id="RTHMPSE"/>
<dbReference type="AlphaFoldDB" id="A0A5M3MSH4"/>
<dbReference type="EMBL" id="JH711577">
    <property type="protein sequence ID" value="EIW81977.1"/>
    <property type="molecule type" value="Genomic_DNA"/>
</dbReference>